<dbReference type="SUPFAM" id="SSF47616">
    <property type="entry name" value="GST C-terminal domain-like"/>
    <property type="match status" value="1"/>
</dbReference>
<name>A0A4R3M0T2_9HYPH</name>
<dbReference type="CDD" id="cd03202">
    <property type="entry name" value="GST_C_etherase_LigE"/>
    <property type="match status" value="1"/>
</dbReference>
<dbReference type="InterPro" id="IPR036249">
    <property type="entry name" value="Thioredoxin-like_sf"/>
</dbReference>
<dbReference type="CDD" id="cd03038">
    <property type="entry name" value="GST_N_etherase_LigE"/>
    <property type="match status" value="1"/>
</dbReference>
<dbReference type="OrthoDB" id="508035at2"/>
<dbReference type="Gene3D" id="1.20.1050.10">
    <property type="match status" value="1"/>
</dbReference>
<reference evidence="2 3" key="1">
    <citation type="submission" date="2019-03" db="EMBL/GenBank/DDBJ databases">
        <title>Genomic Encyclopedia of Type Strains, Phase IV (KMG-IV): sequencing the most valuable type-strain genomes for metagenomic binning, comparative biology and taxonomic classification.</title>
        <authorList>
            <person name="Goeker M."/>
        </authorList>
    </citation>
    <scope>NUCLEOTIDE SEQUENCE [LARGE SCALE GENOMIC DNA]</scope>
    <source>
        <strain evidence="2 3">DSM 9035</strain>
    </source>
</reference>
<feature type="domain" description="GST N-terminal" evidence="1">
    <location>
        <begin position="10"/>
        <end position="86"/>
    </location>
</feature>
<dbReference type="EMBL" id="SMAI01000002">
    <property type="protein sequence ID" value="TCT06691.1"/>
    <property type="molecule type" value="Genomic_DNA"/>
</dbReference>
<dbReference type="PANTHER" id="PTHR42673:SF4">
    <property type="entry name" value="MALEYLACETOACETATE ISOMERASE"/>
    <property type="match status" value="1"/>
</dbReference>
<dbReference type="PANTHER" id="PTHR42673">
    <property type="entry name" value="MALEYLACETOACETATE ISOMERASE"/>
    <property type="match status" value="1"/>
</dbReference>
<organism evidence="2 3">
    <name type="scientific">Aquabacter spiritensis</name>
    <dbReference type="NCBI Taxonomy" id="933073"/>
    <lineage>
        <taxon>Bacteria</taxon>
        <taxon>Pseudomonadati</taxon>
        <taxon>Pseudomonadota</taxon>
        <taxon>Alphaproteobacteria</taxon>
        <taxon>Hyphomicrobiales</taxon>
        <taxon>Xanthobacteraceae</taxon>
        <taxon>Aquabacter</taxon>
    </lineage>
</organism>
<evidence type="ECO:0000313" key="2">
    <source>
        <dbReference type="EMBL" id="TCT06691.1"/>
    </source>
</evidence>
<dbReference type="GO" id="GO:0006749">
    <property type="term" value="P:glutathione metabolic process"/>
    <property type="evidence" value="ECO:0007669"/>
    <property type="project" value="TreeGrafter"/>
</dbReference>
<proteinExistence type="predicted"/>
<dbReference type="PROSITE" id="PS50404">
    <property type="entry name" value="GST_NTER"/>
    <property type="match status" value="1"/>
</dbReference>
<keyword evidence="2" id="KW-0808">Transferase</keyword>
<dbReference type="InterPro" id="IPR054416">
    <property type="entry name" value="GST_UstS-like_C"/>
</dbReference>
<evidence type="ECO:0000259" key="1">
    <source>
        <dbReference type="PROSITE" id="PS50404"/>
    </source>
</evidence>
<dbReference type="InterPro" id="IPR036282">
    <property type="entry name" value="Glutathione-S-Trfase_C_sf"/>
</dbReference>
<dbReference type="GO" id="GO:0004364">
    <property type="term" value="F:glutathione transferase activity"/>
    <property type="evidence" value="ECO:0007669"/>
    <property type="project" value="TreeGrafter"/>
</dbReference>
<evidence type="ECO:0000313" key="3">
    <source>
        <dbReference type="Proteomes" id="UP000294664"/>
    </source>
</evidence>
<dbReference type="GO" id="GO:0016034">
    <property type="term" value="F:maleylacetoacetate isomerase activity"/>
    <property type="evidence" value="ECO:0007669"/>
    <property type="project" value="TreeGrafter"/>
</dbReference>
<dbReference type="Pfam" id="PF13417">
    <property type="entry name" value="GST_N_3"/>
    <property type="match status" value="1"/>
</dbReference>
<keyword evidence="3" id="KW-1185">Reference proteome</keyword>
<dbReference type="RefSeq" id="WP_132030172.1">
    <property type="nucleotide sequence ID" value="NZ_SMAI01000002.1"/>
</dbReference>
<dbReference type="Gene3D" id="3.40.30.10">
    <property type="entry name" value="Glutaredoxin"/>
    <property type="match status" value="1"/>
</dbReference>
<dbReference type="Proteomes" id="UP000294664">
    <property type="component" value="Unassembled WGS sequence"/>
</dbReference>
<protein>
    <submittedName>
        <fullName evidence="2">Glutathione S-transferase</fullName>
    </submittedName>
</protein>
<comment type="caution">
    <text evidence="2">The sequence shown here is derived from an EMBL/GenBank/DDBJ whole genome shotgun (WGS) entry which is preliminary data.</text>
</comment>
<gene>
    <name evidence="2" type="ORF">EDC64_102170</name>
</gene>
<sequence>MTAPATLYELAGADPDLRFSPHCWKARMALAHKGVAVAGVPWRFTEKEAIAFSGQGLVPVLVADGETVSDSFRIAEYLETRYPDRPSLFGGETGRAIARFVNSWADTALVPAVAKLVVLDIYERLDPKDRDYFRATREKRFGMPLEQVVGDPAVRLSELRQALTPLRHMLQHQPFICGAAPAYADYCVFGMLMWARCVSPVETLAADDPVHGWRERLLDAYDGLARGARHCAPCGN</sequence>
<dbReference type="AlphaFoldDB" id="A0A4R3M0T2"/>
<dbReference type="SUPFAM" id="SSF52833">
    <property type="entry name" value="Thioredoxin-like"/>
    <property type="match status" value="1"/>
</dbReference>
<dbReference type="InterPro" id="IPR004045">
    <property type="entry name" value="Glutathione_S-Trfase_N"/>
</dbReference>
<dbReference type="Pfam" id="PF22041">
    <property type="entry name" value="GST_C_7"/>
    <property type="match status" value="1"/>
</dbReference>
<accession>A0A4R3M0T2</accession>
<dbReference type="GO" id="GO:0006559">
    <property type="term" value="P:L-phenylalanine catabolic process"/>
    <property type="evidence" value="ECO:0007669"/>
    <property type="project" value="TreeGrafter"/>
</dbReference>